<dbReference type="InterPro" id="IPR058292">
    <property type="entry name" value="DUF7986"/>
</dbReference>
<dbReference type="Gene3D" id="3.10.450.50">
    <property type="match status" value="1"/>
</dbReference>
<dbReference type="Pfam" id="PF02810">
    <property type="entry name" value="SEC-C"/>
    <property type="match status" value="1"/>
</dbReference>
<protein>
    <submittedName>
        <fullName evidence="2">DUF2384 domain-containing protein</fullName>
    </submittedName>
</protein>
<evidence type="ECO:0000259" key="1">
    <source>
        <dbReference type="Pfam" id="PF09722"/>
    </source>
</evidence>
<dbReference type="InterPro" id="IPR004027">
    <property type="entry name" value="SEC_C_motif"/>
</dbReference>
<dbReference type="AlphaFoldDB" id="A0A519BJQ8"/>
<dbReference type="SUPFAM" id="SSF103642">
    <property type="entry name" value="Sec-C motif"/>
    <property type="match status" value="1"/>
</dbReference>
<gene>
    <name evidence="2" type="ORF">EVG15_10825</name>
</gene>
<name>A0A519BJQ8_9DELT</name>
<evidence type="ECO:0000313" key="2">
    <source>
        <dbReference type="EMBL" id="RZD17501.1"/>
    </source>
</evidence>
<reference evidence="2 3" key="1">
    <citation type="journal article" date="2019" name="ISME J.">
        <title>Insights into ecological role of a new deltaproteobacterial order Candidatus Acidulodesulfobacterales by metagenomics and metatranscriptomics.</title>
        <authorList>
            <person name="Tan S."/>
            <person name="Liu J."/>
            <person name="Fang Y."/>
            <person name="Hedlund B.P."/>
            <person name="Lian Z.H."/>
            <person name="Huang L.Y."/>
            <person name="Li J.T."/>
            <person name="Huang L.N."/>
            <person name="Li W.J."/>
            <person name="Jiang H.C."/>
            <person name="Dong H.L."/>
            <person name="Shu W.S."/>
        </authorList>
    </citation>
    <scope>NUCLEOTIDE SEQUENCE [LARGE SCALE GENOMIC DNA]</scope>
    <source>
        <strain evidence="2">AP1</strain>
    </source>
</reference>
<accession>A0A519BJQ8</accession>
<dbReference type="Pfam" id="PF25948">
    <property type="entry name" value="DUF7986"/>
    <property type="match status" value="1"/>
</dbReference>
<sequence>MKVGRNDPCPCGSGKKYKKCCLSKTYTSIGRELTMQNKLIKDLIEFYHKNYMETIEDAKSLFWGDFKPEDYLKEDYEIERANINFIEYLVYDFIVDYKNEKTVIDKYLETGNNAGSRHRNLNNSLTFEEIGILTKMKDSFISLFEVQEVFKGEGFLLKDILTNKEYNVKEKSATESVIKWDILATRLIYLDEKYIMSGAGYFYPLIKKEEILNEIKLDYKDYKTIYPNAPITEYLKKNSEIFNSFWYSLYSNPAPVDLRNTDGEPILFSKAVFDIKNKDAVINRLKSIKDFKYDEENDVFVWVDETPDRKVPSTNKGTLQIKNDKLTIECNSKERLSAAKIILDENLSDSIVHIADVFQDVKQAMNEFNEKNDGPKKQPESEIPIEIQQEIMNKFLTEHYEKWLNEKIPVLNGKTPLEAIKTKKGRRQVVELLKFYENIEEKNKEKGMPHYDISWLRKRLGLEDDTSS</sequence>
<feature type="domain" description="Antitoxin Xre/MbcA/ParS-like toxin-binding" evidence="1">
    <location>
        <begin position="401"/>
        <end position="433"/>
    </location>
</feature>
<organism evidence="2 3">
    <name type="scientific">Candidatus Acididesulfobacter diazotrophicus</name>
    <dbReference type="NCBI Taxonomy" id="2597226"/>
    <lineage>
        <taxon>Bacteria</taxon>
        <taxon>Deltaproteobacteria</taxon>
        <taxon>Candidatus Acidulodesulfobacterales</taxon>
        <taxon>Candidatus Acididesulfobacter</taxon>
    </lineage>
</organism>
<comment type="caution">
    <text evidence="2">The sequence shown here is derived from an EMBL/GenBank/DDBJ whole genome shotgun (WGS) entry which is preliminary data.</text>
</comment>
<proteinExistence type="predicted"/>
<evidence type="ECO:0000313" key="3">
    <source>
        <dbReference type="Proteomes" id="UP000319296"/>
    </source>
</evidence>
<dbReference type="Proteomes" id="UP000319296">
    <property type="component" value="Unassembled WGS sequence"/>
</dbReference>
<dbReference type="EMBL" id="SGBB01000039">
    <property type="protein sequence ID" value="RZD17501.1"/>
    <property type="molecule type" value="Genomic_DNA"/>
</dbReference>
<dbReference type="InterPro" id="IPR024467">
    <property type="entry name" value="Xre/MbcA/ParS-like_toxin-bd"/>
</dbReference>
<dbReference type="Pfam" id="PF09722">
    <property type="entry name" value="Xre_MbcA_ParS_C"/>
    <property type="match status" value="1"/>
</dbReference>